<name>A0A5Q5BML1_MYCSS</name>
<reference evidence="1" key="1">
    <citation type="submission" date="2006-06" db="EMBL/GenBank/DDBJ databases">
        <title>Complete sequence of chromosome of Mycobacterium sp. MCS.</title>
        <authorList>
            <consortium name="US DOE Joint Genome Institute"/>
            <person name="Copeland A."/>
            <person name="Lucas S."/>
            <person name="Lapidus A."/>
            <person name="Barry K."/>
            <person name="Detter J.C."/>
            <person name="Glavina del Rio T."/>
            <person name="Hammon N."/>
            <person name="Israni S."/>
            <person name="Dalin E."/>
            <person name="Tice H."/>
            <person name="Pitluck S."/>
            <person name="Martinez M."/>
            <person name="Schmutz J."/>
            <person name="Larimer F."/>
            <person name="Land M."/>
            <person name="Hauser L."/>
            <person name="Kyrpides N."/>
            <person name="Kim E."/>
            <person name="Miller C.D."/>
            <person name="Hughes J.E."/>
            <person name="Anderson A.J."/>
            <person name="Sims R.C."/>
            <person name="Richardson P."/>
        </authorList>
    </citation>
    <scope>NUCLEOTIDE SEQUENCE [LARGE SCALE GENOMIC DNA]</scope>
    <source>
        <strain evidence="1">MCS</strain>
    </source>
</reference>
<dbReference type="EMBL" id="CP000384">
    <property type="protein sequence ID" value="ABG09620.1"/>
    <property type="molecule type" value="Genomic_DNA"/>
</dbReference>
<protein>
    <submittedName>
        <fullName evidence="1">Uncharacterized protein</fullName>
    </submittedName>
</protein>
<sequence>MTEPTGRDRPPTLTAMVAWALLYPEGRRADDYDQRYARLVELHGEDAVADVIAEVNKLALDGMRASGDVTERQPLTREMKMRIFDQFLDDGS</sequence>
<evidence type="ECO:0000313" key="1">
    <source>
        <dbReference type="EMBL" id="ABG09620.1"/>
    </source>
</evidence>
<dbReference type="KEGG" id="mmc:Mmcs_3513"/>
<organism evidence="1">
    <name type="scientific">Mycobacterium sp. (strain MCS)</name>
    <dbReference type="NCBI Taxonomy" id="164756"/>
    <lineage>
        <taxon>Bacteria</taxon>
        <taxon>Bacillati</taxon>
        <taxon>Actinomycetota</taxon>
        <taxon>Actinomycetes</taxon>
        <taxon>Mycobacteriales</taxon>
        <taxon>Mycobacteriaceae</taxon>
        <taxon>Mycobacterium</taxon>
    </lineage>
</organism>
<gene>
    <name evidence="1" type="ordered locus">Mmcs_3513</name>
</gene>
<accession>A0A5Q5BML1</accession>
<proteinExistence type="predicted"/>
<dbReference type="AlphaFoldDB" id="A0A5Q5BML1"/>